<dbReference type="VEuPathDB" id="PlasmoDB:PKA1H_130048000"/>
<organism evidence="6 7">
    <name type="scientific">Plasmodium knowlesi</name>
    <dbReference type="NCBI Taxonomy" id="5850"/>
    <lineage>
        <taxon>Eukaryota</taxon>
        <taxon>Sar</taxon>
        <taxon>Alveolata</taxon>
        <taxon>Apicomplexa</taxon>
        <taxon>Aconoidasida</taxon>
        <taxon>Haemosporida</taxon>
        <taxon>Plasmodiidae</taxon>
        <taxon>Plasmodium</taxon>
        <taxon>Plasmodium (Plasmodium)</taxon>
    </lineage>
</organism>
<feature type="domain" description="Lon proteolytic" evidence="5">
    <location>
        <begin position="858"/>
        <end position="1025"/>
    </location>
</feature>
<dbReference type="OrthoDB" id="2411602at2759"/>
<dbReference type="VEuPathDB" id="PlasmoDB:PKNH_1343200"/>
<comment type="similarity">
    <text evidence="3">Belongs to the peptidase S16 family.</text>
</comment>
<comment type="caution">
    <text evidence="6">The sequence shown here is derived from an EMBL/GenBank/DDBJ whole genome shotgun (WGS) entry which is preliminary data.</text>
</comment>
<evidence type="ECO:0000313" key="7">
    <source>
        <dbReference type="Proteomes" id="UP000195012"/>
    </source>
</evidence>
<dbReference type="SMART" id="SM00382">
    <property type="entry name" value="AAA"/>
    <property type="match status" value="1"/>
</dbReference>
<protein>
    <submittedName>
        <fullName evidence="6">Putative ATP-dependent protease</fullName>
    </submittedName>
</protein>
<dbReference type="Pfam" id="PF00004">
    <property type="entry name" value="AAA"/>
    <property type="match status" value="1"/>
</dbReference>
<feature type="region of interest" description="Disordered" evidence="4">
    <location>
        <begin position="149"/>
        <end position="189"/>
    </location>
</feature>
<feature type="compositionally biased region" description="Polar residues" evidence="4">
    <location>
        <begin position="156"/>
        <end position="185"/>
    </location>
</feature>
<dbReference type="SUPFAM" id="SSF54211">
    <property type="entry name" value="Ribosomal protein S5 domain 2-like"/>
    <property type="match status" value="1"/>
</dbReference>
<dbReference type="InterPro" id="IPR003111">
    <property type="entry name" value="Lon_prtase_N"/>
</dbReference>
<keyword evidence="3" id="KW-0378">Hydrolase</keyword>
<dbReference type="InterPro" id="IPR008269">
    <property type="entry name" value="Lon_proteolytic"/>
</dbReference>
<keyword evidence="1 3" id="KW-0645">Protease</keyword>
<gene>
    <name evidence="6" type="ORF">PKNOH_S05387000</name>
</gene>
<proteinExistence type="inferred from homology"/>
<dbReference type="Gene3D" id="1.20.58.1480">
    <property type="match status" value="1"/>
</dbReference>
<dbReference type="eggNOG" id="KOG2004">
    <property type="taxonomic scope" value="Eukaryota"/>
</dbReference>
<dbReference type="PANTHER" id="PTHR43718:SF2">
    <property type="entry name" value="LON PROTEASE HOMOLOG, MITOCHONDRIAL"/>
    <property type="match status" value="1"/>
</dbReference>
<accession>A0A1Y3DY31</accession>
<evidence type="ECO:0000256" key="3">
    <source>
        <dbReference type="PROSITE-ProRule" id="PRU01122"/>
    </source>
</evidence>
<dbReference type="GO" id="GO:0006515">
    <property type="term" value="P:protein quality control for misfolded or incompletely synthesized proteins"/>
    <property type="evidence" value="ECO:0007669"/>
    <property type="project" value="TreeGrafter"/>
</dbReference>
<dbReference type="SMART" id="SM00464">
    <property type="entry name" value="LON"/>
    <property type="match status" value="1"/>
</dbReference>
<dbReference type="Gene3D" id="3.30.230.10">
    <property type="match status" value="1"/>
</dbReference>
<dbReference type="SUPFAM" id="SSF52540">
    <property type="entry name" value="P-loop containing nucleoside triphosphate hydrolases"/>
    <property type="match status" value="1"/>
</dbReference>
<dbReference type="Proteomes" id="UP000195012">
    <property type="component" value="Unassembled WGS sequence"/>
</dbReference>
<dbReference type="GO" id="GO:0004176">
    <property type="term" value="F:ATP-dependent peptidase activity"/>
    <property type="evidence" value="ECO:0007669"/>
    <property type="project" value="UniProtKB-UniRule"/>
</dbReference>
<dbReference type="VEuPathDB" id="PlasmoDB:PKNOH_S05387000"/>
<evidence type="ECO:0000256" key="1">
    <source>
        <dbReference type="ARBA" id="ARBA00022670"/>
    </source>
</evidence>
<dbReference type="GO" id="GO:0016887">
    <property type="term" value="F:ATP hydrolysis activity"/>
    <property type="evidence" value="ECO:0007669"/>
    <property type="project" value="InterPro"/>
</dbReference>
<dbReference type="GO" id="GO:0005524">
    <property type="term" value="F:ATP binding"/>
    <property type="evidence" value="ECO:0007669"/>
    <property type="project" value="InterPro"/>
</dbReference>
<evidence type="ECO:0000259" key="5">
    <source>
        <dbReference type="PROSITE" id="PS51786"/>
    </source>
</evidence>
<dbReference type="InterPro" id="IPR020568">
    <property type="entry name" value="Ribosomal_Su5_D2-typ_SF"/>
</dbReference>
<evidence type="ECO:0000313" key="6">
    <source>
        <dbReference type="EMBL" id="OTN67677.1"/>
    </source>
</evidence>
<dbReference type="Gene3D" id="3.40.50.300">
    <property type="entry name" value="P-loop containing nucleotide triphosphate hydrolases"/>
    <property type="match status" value="1"/>
</dbReference>
<dbReference type="InterPro" id="IPR003593">
    <property type="entry name" value="AAA+_ATPase"/>
</dbReference>
<dbReference type="EMBL" id="NETL01000019">
    <property type="protein sequence ID" value="OTN67677.1"/>
    <property type="molecule type" value="Genomic_DNA"/>
</dbReference>
<dbReference type="InterPro" id="IPR027065">
    <property type="entry name" value="Lon_Prtase"/>
</dbReference>
<dbReference type="AlphaFoldDB" id="A0A1Y3DY31"/>
<dbReference type="InterPro" id="IPR027417">
    <property type="entry name" value="P-loop_NTPase"/>
</dbReference>
<name>A0A1Y3DY31_PLAKN</name>
<keyword evidence="2 3" id="KW-0720">Serine protease</keyword>
<sequence>MRPMNCLLKCRREISRTGRQQFRSIKLRGKNDTQLLSTIVGGKEVECFSLLNKPLFPGLSYVLNADRNLVRSFEKCKKKSAHIGLFLLKNMEHEQVGGFFNDTQFMKDIRIGGKTILKKDIAFINDVRDVYDCGSVGFIREVLYNDDQPRNDTEGKSISTEGKSISPEGKSNSPEEMPHRSSSMNSRERVACVDDSHDGMGRNERRGPLLDQSKDMYRVVIEIADKVKIVKWINGNTAQVDIMKRHISNARNSKQIKAYQMEIIERIKEIIQLNSACSVEYNLLLKYYDVKNVYSLVNLVGSITMGKRSSLQDLLEKSDIEDQLAICLDLLNEDILLLKMKKELSTNLKNKFNEEKEKLMIRECISNLKKKIGEKTDHEILCDKFFAKFQLKKSHMDKEASDTILRELNKFSLYNEHCNDYASTYQYLNTVLSIPFGKYASLCEDISGCERILTQSHYGLHQVKKYILEYVGLYILNKNVKPKILTLVGYPGIGKTSICKSISSALQLPHYVINMNNITNMNELIGHRRTYVNSYEGKIIQALISTEVMNPLIVLDELDKISFSNANIYTTLLNLFDSSQNKGYKDVYVNFPINLEKAFFVCTANSVEDIPETLLDRMEIVNVYPYTNEEKVSIFNKYLKKKIQEETKVTDLHLHISEELLLHVIQNYTNENGIRQFYSILYNVYKRRAFMLLKGITGRVNLGVHNLHVFHDFVSLDCLRQRGGVQSIPCTHEGMIKSLAFTENGGQVVTIEVVGLSERNSHVAGSSDLYCNEVITKNNTPMEELLRFRSNCNINQFSMSDERMNAPALLSSSRLGKNVAEDMCPHGMATTPTSSDRVEPPFIDDNNPPFVIKKATEGTHRIKSLERSQPSESYQNYQMVITGNVGKMMQESILIANTFATHVLRKVVPNFQNQYLHINLSECDVKKDGPSAGVNLVTSILSYYLKTAVSSSVCMTGEITLKGHVVKIGGLVEKIIIARNFGIHTLIIPKDNAEEYELLPSDVKGNMRVLYVHHYYQIFNFLFPMFGPLIP</sequence>
<feature type="active site" evidence="3">
    <location>
        <position position="974"/>
    </location>
</feature>
<dbReference type="PROSITE" id="PS51786">
    <property type="entry name" value="LON_PROTEOLYTIC"/>
    <property type="match status" value="1"/>
</dbReference>
<dbReference type="PRINTS" id="PR00830">
    <property type="entry name" value="ENDOLAPTASE"/>
</dbReference>
<dbReference type="GO" id="GO:0004252">
    <property type="term" value="F:serine-type endopeptidase activity"/>
    <property type="evidence" value="ECO:0007669"/>
    <property type="project" value="UniProtKB-UniRule"/>
</dbReference>
<feature type="active site" evidence="3">
    <location>
        <position position="931"/>
    </location>
</feature>
<dbReference type="Gene3D" id="1.10.8.60">
    <property type="match status" value="1"/>
</dbReference>
<dbReference type="OMA" id="WLTNIPW"/>
<evidence type="ECO:0000256" key="2">
    <source>
        <dbReference type="ARBA" id="ARBA00022825"/>
    </source>
</evidence>
<dbReference type="Pfam" id="PF02190">
    <property type="entry name" value="LON_substr_bdg"/>
    <property type="match status" value="1"/>
</dbReference>
<dbReference type="PANTHER" id="PTHR43718">
    <property type="entry name" value="LON PROTEASE"/>
    <property type="match status" value="1"/>
</dbReference>
<dbReference type="InterPro" id="IPR003959">
    <property type="entry name" value="ATPase_AAA_core"/>
</dbReference>
<evidence type="ECO:0000256" key="4">
    <source>
        <dbReference type="SAM" id="MobiDB-lite"/>
    </source>
</evidence>
<dbReference type="Pfam" id="PF05362">
    <property type="entry name" value="Lon_C"/>
    <property type="match status" value="1"/>
</dbReference>
<dbReference type="InterPro" id="IPR014721">
    <property type="entry name" value="Ribsml_uS5_D2-typ_fold_subgr"/>
</dbReference>
<reference evidence="6 7" key="1">
    <citation type="submission" date="2017-05" db="EMBL/GenBank/DDBJ databases">
        <title>PacBio assembly of a Plasmodium knowlesi genome sequence with Hi-C correction and manual annotation of the SICAvar gene family.</title>
        <authorList>
            <person name="Lapp S.A."/>
            <person name="Geraldo J.A."/>
            <person name="Chien J.-T."/>
            <person name="Ay F."/>
            <person name="Pakala S.B."/>
            <person name="Batugedara G."/>
            <person name="Humphrey J.C."/>
            <person name="Debarry J.D."/>
            <person name="Le Roch K.G."/>
            <person name="Galinski M.R."/>
            <person name="Kissinger J.C."/>
        </authorList>
    </citation>
    <scope>NUCLEOTIDE SEQUENCE [LARGE SCALE GENOMIC DNA]</scope>
    <source>
        <strain evidence="7">Malayan Strain Pk1 (A+)</strain>
    </source>
</reference>